<proteinExistence type="predicted"/>
<evidence type="ECO:0000313" key="1">
    <source>
        <dbReference type="EMBL" id="MEY9458914.1"/>
    </source>
</evidence>
<reference evidence="1 2" key="1">
    <citation type="submission" date="2024-07" db="EMBL/GenBank/DDBJ databases">
        <title>Genomic Encyclopedia of Type Strains, Phase V (KMG-V): Genome sequencing to study the core and pangenomes of soil and plant-associated prokaryotes.</title>
        <authorList>
            <person name="Whitman W."/>
        </authorList>
    </citation>
    <scope>NUCLEOTIDE SEQUENCE [LARGE SCALE GENOMIC DNA]</scope>
    <source>
        <strain evidence="1 2">USDA 152</strain>
    </source>
</reference>
<accession>A0ABV4G7D9</accession>
<comment type="caution">
    <text evidence="1">The sequence shown here is derived from an EMBL/GenBank/DDBJ whole genome shotgun (WGS) entry which is preliminary data.</text>
</comment>
<evidence type="ECO:0000313" key="2">
    <source>
        <dbReference type="Proteomes" id="UP001565369"/>
    </source>
</evidence>
<gene>
    <name evidence="1" type="ORF">ABIG07_007862</name>
</gene>
<dbReference type="EMBL" id="JBGBZJ010000003">
    <property type="protein sequence ID" value="MEY9458914.1"/>
    <property type="molecule type" value="Genomic_DNA"/>
</dbReference>
<sequence length="221" mass="25521">MKRVILTSSAGVGLALADRADMVIPFIYRFVSGPLPTADHLIRYLGWRESRTWVDQMHWSDCVPVRQSPLIRRQDRAGALLWVCKNYGVDLIELWFDPEPNSQLQLIWILNYLRFEPSLTESLRLRLVDFDLRCRRQRRDWGRPRRGFSNSSQADAVAPMSCFRQAPPRLVCSIRGSWARCSKGSHSALRQRLRVWTASWRHSIRTTRAVATPPFAGAGCR</sequence>
<organism evidence="1 2">
    <name type="scientific">Bradyrhizobium ottawaense</name>
    <dbReference type="NCBI Taxonomy" id="931866"/>
    <lineage>
        <taxon>Bacteria</taxon>
        <taxon>Pseudomonadati</taxon>
        <taxon>Pseudomonadota</taxon>
        <taxon>Alphaproteobacteria</taxon>
        <taxon>Hyphomicrobiales</taxon>
        <taxon>Nitrobacteraceae</taxon>
        <taxon>Bradyrhizobium</taxon>
    </lineage>
</organism>
<protein>
    <submittedName>
        <fullName evidence="1">Uncharacterized protein</fullName>
    </submittedName>
</protein>
<keyword evidence="2" id="KW-1185">Reference proteome</keyword>
<name>A0ABV4G7D9_9BRAD</name>
<dbReference type="Proteomes" id="UP001565369">
    <property type="component" value="Unassembled WGS sequence"/>
</dbReference>